<feature type="transmembrane region" description="Helical" evidence="6">
    <location>
        <begin position="232"/>
        <end position="250"/>
    </location>
</feature>
<feature type="transmembrane region" description="Helical" evidence="6">
    <location>
        <begin position="150"/>
        <end position="178"/>
    </location>
</feature>
<dbReference type="InterPro" id="IPR027359">
    <property type="entry name" value="Volt_channel_dom_sf"/>
</dbReference>
<dbReference type="PANTHER" id="PTHR10037">
    <property type="entry name" value="VOLTAGE-GATED CATION CHANNEL CALCIUM AND SODIUM"/>
    <property type="match status" value="1"/>
</dbReference>
<dbReference type="EMBL" id="CAXAMM010040807">
    <property type="protein sequence ID" value="CAK9095581.1"/>
    <property type="molecule type" value="Genomic_DNA"/>
</dbReference>
<reference evidence="8 9" key="1">
    <citation type="submission" date="2024-02" db="EMBL/GenBank/DDBJ databases">
        <authorList>
            <person name="Chen Y."/>
            <person name="Shah S."/>
            <person name="Dougan E. K."/>
            <person name="Thang M."/>
            <person name="Chan C."/>
        </authorList>
    </citation>
    <scope>NUCLEOTIDE SEQUENCE [LARGE SCALE GENOMIC DNA]</scope>
</reference>
<feature type="transmembrane region" description="Helical" evidence="6">
    <location>
        <begin position="54"/>
        <end position="73"/>
    </location>
</feature>
<dbReference type="PROSITE" id="PS50222">
    <property type="entry name" value="EF_HAND_2"/>
    <property type="match status" value="1"/>
</dbReference>
<keyword evidence="9" id="KW-1185">Reference proteome</keyword>
<dbReference type="Pfam" id="PF00520">
    <property type="entry name" value="Ion_trans"/>
    <property type="match status" value="1"/>
</dbReference>
<dbReference type="SMART" id="SM00054">
    <property type="entry name" value="EFh"/>
    <property type="match status" value="2"/>
</dbReference>
<evidence type="ECO:0000256" key="2">
    <source>
        <dbReference type="ARBA" id="ARBA00022692"/>
    </source>
</evidence>
<accession>A0ABP0R4T2</accession>
<keyword evidence="3" id="KW-0106">Calcium</keyword>
<dbReference type="GO" id="GO:0034220">
    <property type="term" value="P:monoatomic ion transmembrane transport"/>
    <property type="evidence" value="ECO:0007669"/>
    <property type="project" value="UniProtKB-KW"/>
</dbReference>
<dbReference type="InterPro" id="IPR002048">
    <property type="entry name" value="EF_hand_dom"/>
</dbReference>
<feature type="transmembrane region" description="Helical" evidence="6">
    <location>
        <begin position="85"/>
        <end position="107"/>
    </location>
</feature>
<dbReference type="CDD" id="cd00051">
    <property type="entry name" value="EFh"/>
    <property type="match status" value="1"/>
</dbReference>
<dbReference type="SUPFAM" id="SSF81324">
    <property type="entry name" value="Voltage-gated potassium channels"/>
    <property type="match status" value="1"/>
</dbReference>
<evidence type="ECO:0000256" key="3">
    <source>
        <dbReference type="ARBA" id="ARBA00022837"/>
    </source>
</evidence>
<protein>
    <submittedName>
        <fullName evidence="8">Sodium channel protein type 11 subunit alpha (NaN) (Sensory neuron sodium channel 2) (Sodium channel protein type XI subunit alpha) (Voltage-gated sodium channel subunit alpha Nav1.9)</fullName>
    </submittedName>
</protein>
<keyword evidence="2 6" id="KW-0812">Transmembrane</keyword>
<gene>
    <name evidence="8" type="ORF">SCF082_LOCUS44890</name>
</gene>
<dbReference type="SUPFAM" id="SSF47473">
    <property type="entry name" value="EF-hand"/>
    <property type="match status" value="1"/>
</dbReference>
<organism evidence="8 9">
    <name type="scientific">Durusdinium trenchii</name>
    <dbReference type="NCBI Taxonomy" id="1381693"/>
    <lineage>
        <taxon>Eukaryota</taxon>
        <taxon>Sar</taxon>
        <taxon>Alveolata</taxon>
        <taxon>Dinophyceae</taxon>
        <taxon>Suessiales</taxon>
        <taxon>Symbiodiniaceae</taxon>
        <taxon>Durusdinium</taxon>
    </lineage>
</organism>
<evidence type="ECO:0000256" key="6">
    <source>
        <dbReference type="SAM" id="Phobius"/>
    </source>
</evidence>
<evidence type="ECO:0000313" key="8">
    <source>
        <dbReference type="EMBL" id="CAK9095581.1"/>
    </source>
</evidence>
<dbReference type="Proteomes" id="UP001642464">
    <property type="component" value="Unassembled WGS sequence"/>
</dbReference>
<dbReference type="InterPro" id="IPR011992">
    <property type="entry name" value="EF-hand-dom_pair"/>
</dbReference>
<evidence type="ECO:0000313" key="9">
    <source>
        <dbReference type="Proteomes" id="UP001642464"/>
    </source>
</evidence>
<dbReference type="InterPro" id="IPR018247">
    <property type="entry name" value="EF_Hand_1_Ca_BS"/>
</dbReference>
<comment type="caution">
    <text evidence="8">The sequence shown here is derived from an EMBL/GenBank/DDBJ whole genome shotgun (WGS) entry which is preliminary data.</text>
</comment>
<dbReference type="PROSITE" id="PS00018">
    <property type="entry name" value="EF_HAND_1"/>
    <property type="match status" value="1"/>
</dbReference>
<evidence type="ECO:0000259" key="7">
    <source>
        <dbReference type="PROSITE" id="PS50222"/>
    </source>
</evidence>
<keyword evidence="5 6" id="KW-0472">Membrane</keyword>
<dbReference type="PANTHER" id="PTHR10037:SF62">
    <property type="entry name" value="SODIUM CHANNEL PROTEIN 60E"/>
    <property type="match status" value="1"/>
</dbReference>
<keyword evidence="8" id="KW-0406">Ion transport</keyword>
<keyword evidence="8" id="KW-0407">Ion channel</keyword>
<dbReference type="InterPro" id="IPR043203">
    <property type="entry name" value="VGCC_Ca_Na"/>
</dbReference>
<feature type="transmembrane region" description="Helical" evidence="6">
    <location>
        <begin position="190"/>
        <end position="212"/>
    </location>
</feature>
<keyword evidence="8" id="KW-0813">Transport</keyword>
<dbReference type="InterPro" id="IPR005821">
    <property type="entry name" value="Ion_trans_dom"/>
</dbReference>
<feature type="domain" description="EF-hand" evidence="7">
    <location>
        <begin position="275"/>
        <end position="310"/>
    </location>
</feature>
<name>A0ABP0R4T2_9DINO</name>
<keyword evidence="4 6" id="KW-1133">Transmembrane helix</keyword>
<evidence type="ECO:0000256" key="4">
    <source>
        <dbReference type="ARBA" id="ARBA00022989"/>
    </source>
</evidence>
<dbReference type="Pfam" id="PF13499">
    <property type="entry name" value="EF-hand_7"/>
    <property type="match status" value="1"/>
</dbReference>
<proteinExistence type="predicted"/>
<evidence type="ECO:0000256" key="5">
    <source>
        <dbReference type="ARBA" id="ARBA00023136"/>
    </source>
</evidence>
<dbReference type="Gene3D" id="1.10.238.10">
    <property type="entry name" value="EF-hand"/>
    <property type="match status" value="1"/>
</dbReference>
<comment type="subcellular location">
    <subcellularLocation>
        <location evidence="1">Membrane</location>
        <topology evidence="1">Multi-pass membrane protein</topology>
    </subcellularLocation>
</comment>
<sequence length="382" mass="43282">MFDIVAAGFIFLNAIVMALESQFQGLSIGADLKYKDLNTGHTETWANAQPVFNIFGYFFGAIFTIELLLKIIGQRLDFFRHVWNYIDTIIIVTWIISVASGTSTLPVEPTLLRVARLARLLRLLRVLHTFRSLDALYIITTALSGSFSTLAWACVLFFVVQMALALLVSNVVSSYYLADESVELTERQAVYVYFGTFTRSIYSMFEITLANWPPVSRLLAENVSEWFMLFGVLHKLAIGFAVVSVVNGVFMQETFSVASSDDRVMIQKRNRMLHTHKMKMQRFFDLADKSKNGSIDLEEFQTMTAHKEVSAWLSSMELDVSDADKLFYLIDRDKRDGQLTLEELVYGVGRLKGAARSLDVAFMLEELHDLKALLLQKGADHL</sequence>
<evidence type="ECO:0000256" key="1">
    <source>
        <dbReference type="ARBA" id="ARBA00004141"/>
    </source>
</evidence>
<dbReference type="Gene3D" id="1.20.120.350">
    <property type="entry name" value="Voltage-gated potassium channels. Chain C"/>
    <property type="match status" value="1"/>
</dbReference>